<dbReference type="EMBL" id="DXEX01000272">
    <property type="protein sequence ID" value="HIX60570.1"/>
    <property type="molecule type" value="Genomic_DNA"/>
</dbReference>
<dbReference type="CDD" id="cd02908">
    <property type="entry name" value="Macro_OAADPr_deacetylase"/>
    <property type="match status" value="1"/>
</dbReference>
<dbReference type="InterPro" id="IPR043472">
    <property type="entry name" value="Macro_dom-like"/>
</dbReference>
<evidence type="ECO:0000256" key="3">
    <source>
        <dbReference type="ARBA" id="ARBA00022723"/>
    </source>
</evidence>
<dbReference type="Gene3D" id="3.40.220.10">
    <property type="entry name" value="Leucine Aminopeptidase, subunit E, domain 1"/>
    <property type="match status" value="1"/>
</dbReference>
<comment type="caution">
    <text evidence="10">The sequence shown here is derived from an EMBL/GenBank/DDBJ whole genome shotgun (WGS) entry which is preliminary data.</text>
</comment>
<evidence type="ECO:0000256" key="2">
    <source>
        <dbReference type="ARBA" id="ARBA00018852"/>
    </source>
</evidence>
<evidence type="ECO:0000313" key="10">
    <source>
        <dbReference type="EMBL" id="HIX60570.1"/>
    </source>
</evidence>
<keyword evidence="6" id="KW-0326">Glycosidase</keyword>
<dbReference type="Pfam" id="PF01661">
    <property type="entry name" value="Macro"/>
    <property type="match status" value="1"/>
</dbReference>
<evidence type="ECO:0000256" key="6">
    <source>
        <dbReference type="ARBA" id="ARBA00023295"/>
    </source>
</evidence>
<dbReference type="Proteomes" id="UP000886817">
    <property type="component" value="Unassembled WGS sequence"/>
</dbReference>
<protein>
    <recommendedName>
        <fullName evidence="2">Protein-ADP-ribose hydrolase</fullName>
    </recommendedName>
</protein>
<dbReference type="InterPro" id="IPR002589">
    <property type="entry name" value="Macro_dom"/>
</dbReference>
<dbReference type="PANTHER" id="PTHR11106">
    <property type="entry name" value="GANGLIOSIDE INDUCED DIFFERENTIATION ASSOCIATED PROTEIN 2-RELATED"/>
    <property type="match status" value="1"/>
</dbReference>
<evidence type="ECO:0000259" key="9">
    <source>
        <dbReference type="PROSITE" id="PS51154"/>
    </source>
</evidence>
<reference evidence="10" key="1">
    <citation type="journal article" date="2021" name="PeerJ">
        <title>Extensive microbial diversity within the chicken gut microbiome revealed by metagenomics and culture.</title>
        <authorList>
            <person name="Gilroy R."/>
            <person name="Ravi A."/>
            <person name="Getino M."/>
            <person name="Pursley I."/>
            <person name="Horton D.L."/>
            <person name="Alikhan N.F."/>
            <person name="Baker D."/>
            <person name="Gharbi K."/>
            <person name="Hall N."/>
            <person name="Watson M."/>
            <person name="Adriaenssens E.M."/>
            <person name="Foster-Nyarko E."/>
            <person name="Jarju S."/>
            <person name="Secka A."/>
            <person name="Antonio M."/>
            <person name="Oren A."/>
            <person name="Chaudhuri R.R."/>
            <person name="La Ragione R."/>
            <person name="Hildebrand F."/>
            <person name="Pallen M.J."/>
        </authorList>
    </citation>
    <scope>NUCLEOTIDE SEQUENCE</scope>
    <source>
        <strain evidence="10">ChiSjej1B19-8411</strain>
    </source>
</reference>
<dbReference type="NCBIfam" id="NF003163">
    <property type="entry name" value="PRK04143.1"/>
    <property type="match status" value="1"/>
</dbReference>
<dbReference type="PROSITE" id="PS51154">
    <property type="entry name" value="MACRO"/>
    <property type="match status" value="1"/>
</dbReference>
<evidence type="ECO:0000256" key="1">
    <source>
        <dbReference type="ARBA" id="ARBA00001947"/>
    </source>
</evidence>
<dbReference type="GO" id="GO:0016798">
    <property type="term" value="F:hydrolase activity, acting on glycosyl bonds"/>
    <property type="evidence" value="ECO:0007669"/>
    <property type="project" value="UniProtKB-KW"/>
</dbReference>
<dbReference type="SMART" id="SM00506">
    <property type="entry name" value="A1pp"/>
    <property type="match status" value="1"/>
</dbReference>
<dbReference type="AlphaFoldDB" id="A0A9D1WK54"/>
<name>A0A9D1WK54_9FIRM</name>
<reference evidence="10" key="2">
    <citation type="submission" date="2021-04" db="EMBL/GenBank/DDBJ databases">
        <authorList>
            <person name="Gilroy R."/>
        </authorList>
    </citation>
    <scope>NUCLEOTIDE SEQUENCE</scope>
    <source>
        <strain evidence="10">ChiSjej1B19-8411</strain>
    </source>
</reference>
<dbReference type="SUPFAM" id="SSF52949">
    <property type="entry name" value="Macro domain-like"/>
    <property type="match status" value="1"/>
</dbReference>
<dbReference type="GO" id="GO:0046872">
    <property type="term" value="F:metal ion binding"/>
    <property type="evidence" value="ECO:0007669"/>
    <property type="project" value="UniProtKB-KW"/>
</dbReference>
<gene>
    <name evidence="10" type="ORF">IAA45_12795</name>
</gene>
<keyword evidence="3" id="KW-0479">Metal-binding</keyword>
<evidence type="ECO:0000256" key="8">
    <source>
        <dbReference type="ARBA" id="ARBA00093459"/>
    </source>
</evidence>
<evidence type="ECO:0000313" key="11">
    <source>
        <dbReference type="Proteomes" id="UP000886817"/>
    </source>
</evidence>
<accession>A0A9D1WK54</accession>
<organism evidence="10 11">
    <name type="scientific">Candidatus Blautia gallistercoris</name>
    <dbReference type="NCBI Taxonomy" id="2838490"/>
    <lineage>
        <taxon>Bacteria</taxon>
        <taxon>Bacillati</taxon>
        <taxon>Bacillota</taxon>
        <taxon>Clostridia</taxon>
        <taxon>Lachnospirales</taxon>
        <taxon>Lachnospiraceae</taxon>
        <taxon>Blautia</taxon>
    </lineage>
</organism>
<evidence type="ECO:0000256" key="5">
    <source>
        <dbReference type="ARBA" id="ARBA00022833"/>
    </source>
</evidence>
<evidence type="ECO:0000256" key="4">
    <source>
        <dbReference type="ARBA" id="ARBA00022801"/>
    </source>
</evidence>
<sequence>MTHSEKRLFLIRELLSELPQYSRMKIPDSSEEQQRLLRSLMNIRPAEPISKEFLKIQDSYLQEEITRRGIADSALLPASSKDDRLVLWQGDITTLQIDAIVNAANSALEGCFIPCHSCVDNIIHSVSGVQLRMACHKLMTEQGHAEPTGTAKITPAFNLPCKYVLHTVGPIVSGPLTETHCRQLAGCYQSCLELAASSQLKSLAFCCISTGEFHFPQQKAAEIAVNTVTRFLQNDTRIERVVFNVFKQTDYEIYRTLLG</sequence>
<dbReference type="PANTHER" id="PTHR11106:SF121">
    <property type="entry name" value="ADP-RIBOSE 1''-PHOSPHATE PHOSPHATASE"/>
    <property type="match status" value="1"/>
</dbReference>
<comment type="similarity">
    <text evidence="8">Belongs to the MacroD-type family. Zn-Macro subfamily.</text>
</comment>
<keyword evidence="4 10" id="KW-0378">Hydrolase</keyword>
<comment type="cofactor">
    <cofactor evidence="1">
        <name>Zn(2+)</name>
        <dbReference type="ChEBI" id="CHEBI:29105"/>
    </cofactor>
</comment>
<proteinExistence type="inferred from homology"/>
<evidence type="ECO:0000256" key="7">
    <source>
        <dbReference type="ARBA" id="ARBA00048482"/>
    </source>
</evidence>
<keyword evidence="5" id="KW-0862">Zinc</keyword>
<feature type="domain" description="Macro" evidence="9">
    <location>
        <begin position="72"/>
        <end position="259"/>
    </location>
</feature>
<comment type="catalytic activity">
    <reaction evidence="7">
        <text>4-O-(ADP-D-ribosyl)-L-aspartyl-[protein] + H2O = L-aspartyl-[protein] + ADP-D-ribose + H(+)</text>
        <dbReference type="Rhea" id="RHEA:54428"/>
        <dbReference type="Rhea" id="RHEA-COMP:9867"/>
        <dbReference type="Rhea" id="RHEA-COMP:13832"/>
        <dbReference type="ChEBI" id="CHEBI:15377"/>
        <dbReference type="ChEBI" id="CHEBI:15378"/>
        <dbReference type="ChEBI" id="CHEBI:29961"/>
        <dbReference type="ChEBI" id="CHEBI:57967"/>
        <dbReference type="ChEBI" id="CHEBI:138102"/>
    </reaction>
    <physiologicalReaction direction="left-to-right" evidence="7">
        <dbReference type="Rhea" id="RHEA:54429"/>
    </physiologicalReaction>
</comment>